<keyword evidence="3 7" id="KW-0812">Transmembrane</keyword>
<feature type="transmembrane region" description="Helical" evidence="7">
    <location>
        <begin position="294"/>
        <end position="320"/>
    </location>
</feature>
<dbReference type="Pfam" id="PF01277">
    <property type="entry name" value="Oleosin"/>
    <property type="match status" value="1"/>
</dbReference>
<name>A0A6A2ZP14_HIBSY</name>
<organism evidence="8 9">
    <name type="scientific">Hibiscus syriacus</name>
    <name type="common">Rose of Sharon</name>
    <dbReference type="NCBI Taxonomy" id="106335"/>
    <lineage>
        <taxon>Eukaryota</taxon>
        <taxon>Viridiplantae</taxon>
        <taxon>Streptophyta</taxon>
        <taxon>Embryophyta</taxon>
        <taxon>Tracheophyta</taxon>
        <taxon>Spermatophyta</taxon>
        <taxon>Magnoliopsida</taxon>
        <taxon>eudicotyledons</taxon>
        <taxon>Gunneridae</taxon>
        <taxon>Pentapetalae</taxon>
        <taxon>rosids</taxon>
        <taxon>malvids</taxon>
        <taxon>Malvales</taxon>
        <taxon>Malvaceae</taxon>
        <taxon>Malvoideae</taxon>
        <taxon>Hibiscus</taxon>
    </lineage>
</organism>
<evidence type="ECO:0000313" key="9">
    <source>
        <dbReference type="Proteomes" id="UP000436088"/>
    </source>
</evidence>
<feature type="transmembrane region" description="Helical" evidence="7">
    <location>
        <begin position="70"/>
        <end position="88"/>
    </location>
</feature>
<evidence type="ECO:0000256" key="6">
    <source>
        <dbReference type="RuleBase" id="RU000540"/>
    </source>
</evidence>
<keyword evidence="4 7" id="KW-1133">Transmembrane helix</keyword>
<dbReference type="GO" id="GO:0012511">
    <property type="term" value="C:monolayer-surrounded lipid storage body"/>
    <property type="evidence" value="ECO:0007669"/>
    <property type="project" value="InterPro"/>
</dbReference>
<comment type="caution">
    <text evidence="8">The sequence shown here is derived from an EMBL/GenBank/DDBJ whole genome shotgun (WGS) entry which is preliminary data.</text>
</comment>
<evidence type="ECO:0000256" key="2">
    <source>
        <dbReference type="ARBA" id="ARBA00022677"/>
    </source>
</evidence>
<accession>A0A6A2ZP14</accession>
<reference evidence="8" key="1">
    <citation type="submission" date="2019-09" db="EMBL/GenBank/DDBJ databases">
        <title>Draft genome information of white flower Hibiscus syriacus.</title>
        <authorList>
            <person name="Kim Y.-M."/>
        </authorList>
    </citation>
    <scope>NUCLEOTIDE SEQUENCE [LARGE SCALE GENOMIC DNA]</scope>
    <source>
        <strain evidence="8">YM2019G1</strain>
    </source>
</reference>
<comment type="subcellular location">
    <subcellularLocation>
        <location evidence="6">Lipid droplet</location>
    </subcellularLocation>
    <subcellularLocation>
        <location evidence="6">Membrane</location>
        <topology evidence="6">Multi-pass membrane protein</topology>
    </subcellularLocation>
</comment>
<evidence type="ECO:0000313" key="8">
    <source>
        <dbReference type="EMBL" id="KAE8693608.1"/>
    </source>
</evidence>
<protein>
    <recommendedName>
        <fullName evidence="6">Oleosin</fullName>
    </recommendedName>
</protein>
<keyword evidence="5 7" id="KW-0472">Membrane</keyword>
<dbReference type="GO" id="GO:0009791">
    <property type="term" value="P:post-embryonic development"/>
    <property type="evidence" value="ECO:0007669"/>
    <property type="project" value="UniProtKB-ARBA"/>
</dbReference>
<dbReference type="GO" id="GO:0019915">
    <property type="term" value="P:lipid storage"/>
    <property type="evidence" value="ECO:0007669"/>
    <property type="project" value="TreeGrafter"/>
</dbReference>
<dbReference type="PANTHER" id="PTHR33203:SF24">
    <property type="entry name" value="OLEOSIN"/>
    <property type="match status" value="1"/>
</dbReference>
<dbReference type="AlphaFoldDB" id="A0A6A2ZP14"/>
<keyword evidence="9" id="KW-1185">Reference proteome</keyword>
<feature type="transmembrane region" description="Helical" evidence="7">
    <location>
        <begin position="100"/>
        <end position="121"/>
    </location>
</feature>
<evidence type="ECO:0000256" key="5">
    <source>
        <dbReference type="ARBA" id="ARBA00023136"/>
    </source>
</evidence>
<evidence type="ECO:0000256" key="4">
    <source>
        <dbReference type="ARBA" id="ARBA00022989"/>
    </source>
</evidence>
<dbReference type="EMBL" id="VEPZ02001116">
    <property type="protein sequence ID" value="KAE8693608.1"/>
    <property type="molecule type" value="Genomic_DNA"/>
</dbReference>
<sequence>MLRHNHLQVKFNGDESSIGREVVSITMAVLFTCPATPSRGMEWLYPKRRGPQWKQGWTNQTLSSVSAPPLSFLTIFGIVILLLCLSRYADYKARLYNSAINFQLFVLLFPVLLIFFFIISFSSGRRFASLQQRLVHDADNLYTTIFFMLKLGIVLHMPQCKHLHVPPPRKPSTMQSGSNQHAPHPDQINTLFKTSGDIFLIASPLHSPRGSPHRPPRTLPPQFSVLTHLLISPPPPSQSLSSSLLYFHHQNRSEPTIMSVNDQNTPMTQKLYESAPSSRQVAKFMTASTLGATLLFLAGLTLTGTVLALIMATPLIVIFSPVLVPAGITILLVVTGFLFSGGCGVAAITALSWMYNYVQGKHPLGADQLDYARNKLASTARDMTEKAKEYGQYVQNKSQDVTQGQGS</sequence>
<evidence type="ECO:0000256" key="7">
    <source>
        <dbReference type="SAM" id="Phobius"/>
    </source>
</evidence>
<gene>
    <name evidence="8" type="ORF">F3Y22_tig00110797pilonHSYRG00004</name>
</gene>
<proteinExistence type="inferred from homology"/>
<dbReference type="Proteomes" id="UP000436088">
    <property type="component" value="Unassembled WGS sequence"/>
</dbReference>
<feature type="transmembrane region" description="Helical" evidence="7">
    <location>
        <begin position="326"/>
        <end position="351"/>
    </location>
</feature>
<dbReference type="InterPro" id="IPR000136">
    <property type="entry name" value="Oleosin"/>
</dbReference>
<comment type="similarity">
    <text evidence="1 6">Belongs to the oleosin family.</text>
</comment>
<evidence type="ECO:0000256" key="1">
    <source>
        <dbReference type="ARBA" id="ARBA00010858"/>
    </source>
</evidence>
<dbReference type="GO" id="GO:0016020">
    <property type="term" value="C:membrane"/>
    <property type="evidence" value="ECO:0007669"/>
    <property type="project" value="UniProtKB-SubCell"/>
</dbReference>
<keyword evidence="2 6" id="KW-0551">Lipid droplet</keyword>
<dbReference type="GO" id="GO:0048608">
    <property type="term" value="P:reproductive structure development"/>
    <property type="evidence" value="ECO:0007669"/>
    <property type="project" value="UniProtKB-ARBA"/>
</dbReference>
<evidence type="ECO:0000256" key="3">
    <source>
        <dbReference type="ARBA" id="ARBA00022692"/>
    </source>
</evidence>
<dbReference type="PANTHER" id="PTHR33203">
    <property type="entry name" value="OLEOSIN"/>
    <property type="match status" value="1"/>
</dbReference>
<dbReference type="PROSITE" id="PS00811">
    <property type="entry name" value="OLEOSINS"/>
    <property type="match status" value="1"/>
</dbReference>